<dbReference type="InterPro" id="IPR012042">
    <property type="entry name" value="NeuTTM/CthTTM-like"/>
</dbReference>
<dbReference type="InterPro" id="IPR033469">
    <property type="entry name" value="CYTH-like_dom_sf"/>
</dbReference>
<dbReference type="AlphaFoldDB" id="A0A6N3CJI0"/>
<dbReference type="EMBL" id="CACRUA010000019">
    <property type="protein sequence ID" value="VYU16015.1"/>
    <property type="molecule type" value="Genomic_DNA"/>
</dbReference>
<organism evidence="4">
    <name type="scientific">Clostridium symbiosum</name>
    <name type="common">Bacteroides symbiosus</name>
    <dbReference type="NCBI Taxonomy" id="1512"/>
    <lineage>
        <taxon>Bacteria</taxon>
        <taxon>Bacillati</taxon>
        <taxon>Bacillota</taxon>
        <taxon>Clostridia</taxon>
        <taxon>Lachnospirales</taxon>
        <taxon>Lachnospiraceae</taxon>
        <taxon>Otoolea</taxon>
    </lineage>
</organism>
<dbReference type="Gene3D" id="2.40.320.10">
    <property type="entry name" value="Hypothetical Protein Pfu-838710-001"/>
    <property type="match status" value="1"/>
</dbReference>
<protein>
    <submittedName>
        <fullName evidence="3">CYTH domain-containing protein</fullName>
    </submittedName>
</protein>
<proteinExistence type="predicted"/>
<evidence type="ECO:0000313" key="3">
    <source>
        <dbReference type="EMBL" id="MDB1999990.1"/>
    </source>
</evidence>
<dbReference type="PIRSF" id="PIRSF016487">
    <property type="entry name" value="CYTH_UCP016487"/>
    <property type="match status" value="1"/>
</dbReference>
<evidence type="ECO:0000313" key="4">
    <source>
        <dbReference type="EMBL" id="VYU16015.1"/>
    </source>
</evidence>
<evidence type="ECO:0000256" key="1">
    <source>
        <dbReference type="PIRSR" id="PIRSR016487-1"/>
    </source>
</evidence>
<feature type="domain" description="CYTH" evidence="2">
    <location>
        <begin position="1"/>
        <end position="148"/>
    </location>
</feature>
<sequence length="148" mass="17409">MEIERKYFIESLPFDPGQYPYHQIEQAYLCTEPVVRIRREDDTFYLTYKSKGKMVREEYNLPLTEKAYAHLLKKADGKILSKRRYLIPIPETSLTIELDIFSGDYEGLVLAEVEFQTEEDANSFIPPSWFTRDVTFSGEYQNSRLSSI</sequence>
<gene>
    <name evidence="4" type="ORF">CSLFYP84_01465</name>
    <name evidence="3" type="ORF">PM006_07240</name>
</gene>
<dbReference type="SUPFAM" id="SSF55154">
    <property type="entry name" value="CYTH-like phosphatases"/>
    <property type="match status" value="1"/>
</dbReference>
<dbReference type="PANTHER" id="PTHR40114">
    <property type="entry name" value="SLR0698 PROTEIN"/>
    <property type="match status" value="1"/>
</dbReference>
<evidence type="ECO:0000259" key="2">
    <source>
        <dbReference type="PROSITE" id="PS51707"/>
    </source>
</evidence>
<dbReference type="PROSITE" id="PS51707">
    <property type="entry name" value="CYTH"/>
    <property type="match status" value="1"/>
</dbReference>
<dbReference type="Proteomes" id="UP001300871">
    <property type="component" value="Unassembled WGS sequence"/>
</dbReference>
<dbReference type="InterPro" id="IPR023577">
    <property type="entry name" value="CYTH_domain"/>
</dbReference>
<reference evidence="3" key="2">
    <citation type="submission" date="2023-01" db="EMBL/GenBank/DDBJ databases">
        <title>Human gut microbiome strain richness.</title>
        <authorList>
            <person name="Chen-Liaw A."/>
        </authorList>
    </citation>
    <scope>NUCLEOTIDE SEQUENCE</scope>
    <source>
        <strain evidence="3">B1_m1001713B170214d0_201011</strain>
    </source>
</reference>
<dbReference type="SMART" id="SM01118">
    <property type="entry name" value="CYTH"/>
    <property type="match status" value="1"/>
</dbReference>
<dbReference type="RefSeq" id="WP_156684480.1">
    <property type="nucleotide sequence ID" value="NZ_CACRUA010000019.1"/>
</dbReference>
<reference evidence="4" key="1">
    <citation type="submission" date="2019-11" db="EMBL/GenBank/DDBJ databases">
        <authorList>
            <person name="Feng L."/>
        </authorList>
    </citation>
    <scope>NUCLEOTIDE SEQUENCE</scope>
    <source>
        <strain evidence="4">CsymbiosumLFYP84</strain>
    </source>
</reference>
<name>A0A6N3CJI0_CLOSY</name>
<feature type="active site" description="Proton acceptor" evidence="1">
    <location>
        <position position="28"/>
    </location>
</feature>
<accession>A0A6N3CJI0</accession>
<dbReference type="CDD" id="cd07761">
    <property type="entry name" value="CYTH-like_CthTTM-like"/>
    <property type="match status" value="1"/>
</dbReference>
<dbReference type="PANTHER" id="PTHR40114:SF1">
    <property type="entry name" value="SLR0698 PROTEIN"/>
    <property type="match status" value="1"/>
</dbReference>
<dbReference type="EMBL" id="JAQLGM010000013">
    <property type="protein sequence ID" value="MDB1999990.1"/>
    <property type="molecule type" value="Genomic_DNA"/>
</dbReference>